<reference evidence="2 6" key="2">
    <citation type="submission" date="2018-10" db="EMBL/GenBank/DDBJ databases">
        <title>Genome seuquencing of Lactobacillus species.</title>
        <authorList>
            <person name="Baek C."/>
            <person name="Yi H."/>
        </authorList>
    </citation>
    <scope>NUCLEOTIDE SEQUENCE [LARGE SCALE GENOMIC DNA]</scope>
    <source>
        <strain evidence="2 6">DSM 10667</strain>
    </source>
</reference>
<dbReference type="AlphaFoldDB" id="A0A2I9DKR1"/>
<evidence type="ECO:0000313" key="6">
    <source>
        <dbReference type="Proteomes" id="UP000277896"/>
    </source>
</evidence>
<dbReference type="EMBL" id="CP032744">
    <property type="protein sequence ID" value="AYJ39404.1"/>
    <property type="molecule type" value="Genomic_DNA"/>
</dbReference>
<protein>
    <submittedName>
        <fullName evidence="4">Uncharacterized protein</fullName>
    </submittedName>
</protein>
<proteinExistence type="predicted"/>
<dbReference type="EMBL" id="BDOR01000010">
    <property type="protein sequence ID" value="GBF02397.1"/>
    <property type="molecule type" value="Genomic_DNA"/>
</dbReference>
<dbReference type="Proteomes" id="UP000236162">
    <property type="component" value="Unassembled WGS sequence"/>
</dbReference>
<reference evidence="3 5" key="1">
    <citation type="submission" date="2017-04" db="EMBL/GenBank/DDBJ databases">
        <title>In vitro and in silico characterization of Lactobacillus paraplantarum D2-1, a starter culture for soymilk fermentation.</title>
        <authorList>
            <person name="Endo A."/>
            <person name="Sasaki F."/>
            <person name="Maeno S."/>
            <person name="Kanesaki Y."/>
            <person name="Kubota E."/>
            <person name="Torres G.A."/>
            <person name="Tomita S."/>
            <person name="Nakagawa J."/>
        </authorList>
    </citation>
    <scope>NUCLEOTIDE SEQUENCE [LARGE SCALE GENOMIC DNA]</scope>
    <source>
        <strain evidence="3 5">D2-1</strain>
    </source>
</reference>
<evidence type="ECO:0000256" key="1">
    <source>
        <dbReference type="SAM" id="Phobius"/>
    </source>
</evidence>
<accession>A0A2I9DKR1</accession>
<keyword evidence="1" id="KW-1133">Transmembrane helix</keyword>
<feature type="transmembrane region" description="Helical" evidence="1">
    <location>
        <begin position="12"/>
        <end position="36"/>
    </location>
</feature>
<keyword evidence="1" id="KW-0812">Transmembrane</keyword>
<dbReference type="RefSeq" id="WP_021730589.1">
    <property type="nucleotide sequence ID" value="NZ_AVAI01000040.1"/>
</dbReference>
<evidence type="ECO:0000313" key="4">
    <source>
        <dbReference type="EMBL" id="TBX40300.1"/>
    </source>
</evidence>
<evidence type="ECO:0000313" key="5">
    <source>
        <dbReference type="Proteomes" id="UP000236162"/>
    </source>
</evidence>
<dbReference type="GeneID" id="79808091"/>
<evidence type="ECO:0000313" key="3">
    <source>
        <dbReference type="EMBL" id="GBF02397.1"/>
    </source>
</evidence>
<sequence length="44" mass="4774">MMCGWAFTGGMPLMWMGGGFGIISLLILLAVGAYFLGTRSRHHD</sequence>
<organism evidence="4 7">
    <name type="scientific">Lactiplantibacillus paraplantarum</name>
    <dbReference type="NCBI Taxonomy" id="60520"/>
    <lineage>
        <taxon>Bacteria</taxon>
        <taxon>Bacillati</taxon>
        <taxon>Bacillota</taxon>
        <taxon>Bacilli</taxon>
        <taxon>Lactobacillales</taxon>
        <taxon>Lactobacillaceae</taxon>
        <taxon>Lactiplantibacillus</taxon>
    </lineage>
</organism>
<keyword evidence="5" id="KW-1185">Reference proteome</keyword>
<gene>
    <name evidence="4" type="ORF">EUZ87_11220</name>
    <name evidence="2" type="ORF">LP667_11605</name>
    <name evidence="3" type="ORF">LPPLD21_01945</name>
</gene>
<evidence type="ECO:0000313" key="2">
    <source>
        <dbReference type="EMBL" id="AYJ39404.1"/>
    </source>
</evidence>
<keyword evidence="1" id="KW-0472">Membrane</keyword>
<dbReference type="Proteomes" id="UP000277896">
    <property type="component" value="Chromosome"/>
</dbReference>
<dbReference type="Proteomes" id="UP000292648">
    <property type="component" value="Unassembled WGS sequence"/>
</dbReference>
<dbReference type="EMBL" id="SEHH01000080">
    <property type="protein sequence ID" value="TBX40300.1"/>
    <property type="molecule type" value="Genomic_DNA"/>
</dbReference>
<reference evidence="4 7" key="3">
    <citation type="submission" date="2019-01" db="EMBL/GenBank/DDBJ databases">
        <title>Draft genome sequence of Lactobacillus paraplantarum OSY-TC318, a Producer of the novel lantibiotic Paraplantaracin TC318.</title>
        <authorList>
            <person name="Hussein W.E."/>
            <person name="Huang E."/>
            <person name="Yousef A.E."/>
        </authorList>
    </citation>
    <scope>NUCLEOTIDE SEQUENCE [LARGE SCALE GENOMIC DNA]</scope>
    <source>
        <strain evidence="4 7">OSY-TC318</strain>
    </source>
</reference>
<evidence type="ECO:0000313" key="7">
    <source>
        <dbReference type="Proteomes" id="UP000292648"/>
    </source>
</evidence>
<name>A0A2I9DKR1_9LACO</name>